<organism evidence="2 3">
    <name type="scientific">Microthyrium microscopicum</name>
    <dbReference type="NCBI Taxonomy" id="703497"/>
    <lineage>
        <taxon>Eukaryota</taxon>
        <taxon>Fungi</taxon>
        <taxon>Dikarya</taxon>
        <taxon>Ascomycota</taxon>
        <taxon>Pezizomycotina</taxon>
        <taxon>Dothideomycetes</taxon>
        <taxon>Dothideomycetes incertae sedis</taxon>
        <taxon>Microthyriales</taxon>
        <taxon>Microthyriaceae</taxon>
        <taxon>Microthyrium</taxon>
    </lineage>
</organism>
<name>A0A6A6USE7_9PEZI</name>
<dbReference type="AlphaFoldDB" id="A0A6A6USE7"/>
<dbReference type="EMBL" id="MU004231">
    <property type="protein sequence ID" value="KAF2673854.1"/>
    <property type="molecule type" value="Genomic_DNA"/>
</dbReference>
<evidence type="ECO:0000313" key="2">
    <source>
        <dbReference type="EMBL" id="KAF2673854.1"/>
    </source>
</evidence>
<dbReference type="PANTHER" id="PTHR31687">
    <property type="match status" value="1"/>
</dbReference>
<proteinExistence type="predicted"/>
<dbReference type="PANTHER" id="PTHR31687:SF3">
    <property type="entry name" value="PROTEIN URG3"/>
    <property type="match status" value="1"/>
</dbReference>
<reference evidence="2" key="1">
    <citation type="journal article" date="2020" name="Stud. Mycol.">
        <title>101 Dothideomycetes genomes: a test case for predicting lifestyles and emergence of pathogens.</title>
        <authorList>
            <person name="Haridas S."/>
            <person name="Albert R."/>
            <person name="Binder M."/>
            <person name="Bloem J."/>
            <person name="Labutti K."/>
            <person name="Salamov A."/>
            <person name="Andreopoulos B."/>
            <person name="Baker S."/>
            <person name="Barry K."/>
            <person name="Bills G."/>
            <person name="Bluhm B."/>
            <person name="Cannon C."/>
            <person name="Castanera R."/>
            <person name="Culley D."/>
            <person name="Daum C."/>
            <person name="Ezra D."/>
            <person name="Gonzalez J."/>
            <person name="Henrissat B."/>
            <person name="Kuo A."/>
            <person name="Liang C."/>
            <person name="Lipzen A."/>
            <person name="Lutzoni F."/>
            <person name="Magnuson J."/>
            <person name="Mondo S."/>
            <person name="Nolan M."/>
            <person name="Ohm R."/>
            <person name="Pangilinan J."/>
            <person name="Park H.-J."/>
            <person name="Ramirez L."/>
            <person name="Alfaro M."/>
            <person name="Sun H."/>
            <person name="Tritt A."/>
            <person name="Yoshinaga Y."/>
            <person name="Zwiers L.-H."/>
            <person name="Turgeon B."/>
            <person name="Goodwin S."/>
            <person name="Spatafora J."/>
            <person name="Crous P."/>
            <person name="Grigoriev I."/>
        </authorList>
    </citation>
    <scope>NUCLEOTIDE SEQUENCE</scope>
    <source>
        <strain evidence="2">CBS 115976</strain>
    </source>
</reference>
<sequence>MAAVQNVEDNDDGPLPTCPDPHVDPAGYLRSIQAVRERCGVVFDKARRNELRHFEVDWSKFDETSKWVEKIIRRDFQGDYSKIPPHGRWQHFEVGGRPRVGQLISTWPNSIVDVQEQTRRLIDLFMVSVLLDAGAGTQWSYRSKENGRLYNRSEGLAVASIEMFKAGAFSSDPVEKCQVDAEGLKQLTVQYLGKGLQVSEHNPIEGLEGRTGLLQRLGDALAINPEMFGATARPGNMLDYLLAHPTTEASGGPVIQVTTLWDVLMTGLAPIWPASRHTINNIPLGDCWPCTTMPSTPDWANFVPFHKLTQWLAYSLMGPMERLMGARFRNIKLMTGLPEYRNGGLLIDTGLLTLKEADRKVGERQYHEHMKARGVESMEVVPAFEPSDDVVVEWRAVTVGFLDEIAKSVNERLGLTGKSALSLAQVLEAGTWKGGREIAAVSRPNTKEPPIMIISDGTVF</sequence>
<dbReference type="OrthoDB" id="2153176at2759"/>
<protein>
    <submittedName>
        <fullName evidence="2">DUF1688-domain-containing protein</fullName>
    </submittedName>
</protein>
<dbReference type="Proteomes" id="UP000799302">
    <property type="component" value="Unassembled WGS sequence"/>
</dbReference>
<evidence type="ECO:0000256" key="1">
    <source>
        <dbReference type="SAM" id="MobiDB-lite"/>
    </source>
</evidence>
<feature type="region of interest" description="Disordered" evidence="1">
    <location>
        <begin position="1"/>
        <end position="22"/>
    </location>
</feature>
<accession>A0A6A6USE7</accession>
<gene>
    <name evidence="2" type="ORF">BT63DRAFT_368519</name>
</gene>
<dbReference type="Pfam" id="PF07958">
    <property type="entry name" value="DUF1688"/>
    <property type="match status" value="1"/>
</dbReference>
<dbReference type="InterPro" id="IPR012469">
    <property type="entry name" value="DUF1688"/>
</dbReference>
<evidence type="ECO:0000313" key="3">
    <source>
        <dbReference type="Proteomes" id="UP000799302"/>
    </source>
</evidence>
<keyword evidence="3" id="KW-1185">Reference proteome</keyword>